<dbReference type="AlphaFoldDB" id="A0A0P7B7Q4"/>
<gene>
    <name evidence="2" type="ORF">AK830_g3954</name>
</gene>
<keyword evidence="1" id="KW-0732">Signal</keyword>
<evidence type="ECO:0000313" key="3">
    <source>
        <dbReference type="Proteomes" id="UP000050424"/>
    </source>
</evidence>
<feature type="chain" id="PRO_5006135484" description="Secreted protein" evidence="1">
    <location>
        <begin position="20"/>
        <end position="146"/>
    </location>
</feature>
<comment type="caution">
    <text evidence="2">The sequence shown here is derived from an EMBL/GenBank/DDBJ whole genome shotgun (WGS) entry which is preliminary data.</text>
</comment>
<evidence type="ECO:0000313" key="2">
    <source>
        <dbReference type="EMBL" id="KPM42601.1"/>
    </source>
</evidence>
<name>A0A0P7B7Q4_9HYPO</name>
<dbReference type="EMBL" id="LKCW01000045">
    <property type="protein sequence ID" value="KPM42601.1"/>
    <property type="molecule type" value="Genomic_DNA"/>
</dbReference>
<accession>A0A0P7B7Q4</accession>
<evidence type="ECO:0000256" key="1">
    <source>
        <dbReference type="SAM" id="SignalP"/>
    </source>
</evidence>
<dbReference type="Proteomes" id="UP000050424">
    <property type="component" value="Unassembled WGS sequence"/>
</dbReference>
<feature type="signal peptide" evidence="1">
    <location>
        <begin position="1"/>
        <end position="19"/>
    </location>
</feature>
<evidence type="ECO:0008006" key="4">
    <source>
        <dbReference type="Google" id="ProtNLM"/>
    </source>
</evidence>
<organism evidence="2 3">
    <name type="scientific">Neonectria ditissima</name>
    <dbReference type="NCBI Taxonomy" id="78410"/>
    <lineage>
        <taxon>Eukaryota</taxon>
        <taxon>Fungi</taxon>
        <taxon>Dikarya</taxon>
        <taxon>Ascomycota</taxon>
        <taxon>Pezizomycotina</taxon>
        <taxon>Sordariomycetes</taxon>
        <taxon>Hypocreomycetidae</taxon>
        <taxon>Hypocreales</taxon>
        <taxon>Nectriaceae</taxon>
        <taxon>Neonectria</taxon>
    </lineage>
</organism>
<reference evidence="2 3" key="1">
    <citation type="submission" date="2015-09" db="EMBL/GenBank/DDBJ databases">
        <title>Draft genome of a European isolate of the apple canker pathogen Neonectria ditissima.</title>
        <authorList>
            <person name="Gomez-Cortecero A."/>
            <person name="Harrison R.J."/>
            <person name="Armitage A.D."/>
        </authorList>
    </citation>
    <scope>NUCLEOTIDE SEQUENCE [LARGE SCALE GENOMIC DNA]</scope>
    <source>
        <strain evidence="2 3">R09/05</strain>
    </source>
</reference>
<sequence>MFAMMAWFCTQLLHRICSGWPAGHRIHAWSFGDPFAQSYISWWMEGDRAKKAGGEELEAAHVPARKPRFWRRSNPSSRLNRRASSLYFLGDDKVTDGRLEPKASPETGPVTGEARNAAVRCHRNCVSQVPLTHCHALVAPGPIPKT</sequence>
<keyword evidence="3" id="KW-1185">Reference proteome</keyword>
<proteinExistence type="predicted"/>
<protein>
    <recommendedName>
        <fullName evidence="4">Secreted protein</fullName>
    </recommendedName>
</protein>